<feature type="non-terminal residue" evidence="2">
    <location>
        <position position="51"/>
    </location>
</feature>
<name>W1XU56_9ZZZZ</name>
<sequence length="51" mass="6151">MLAFLITFLPIISFILWIYYKDKYNRENISILLKYFILGIILSFFGIIINM</sequence>
<accession>W1XU56</accession>
<keyword evidence="1" id="KW-0472">Membrane</keyword>
<keyword evidence="1" id="KW-0812">Transmembrane</keyword>
<protein>
    <submittedName>
        <fullName evidence="2">Uncharacterized protein</fullName>
    </submittedName>
</protein>
<dbReference type="EMBL" id="AZMM01012541">
    <property type="protein sequence ID" value="ETJ33015.1"/>
    <property type="molecule type" value="Genomic_DNA"/>
</dbReference>
<keyword evidence="1" id="KW-1133">Transmembrane helix</keyword>
<feature type="transmembrane region" description="Helical" evidence="1">
    <location>
        <begin position="29"/>
        <end position="49"/>
    </location>
</feature>
<reference evidence="2" key="1">
    <citation type="submission" date="2013-12" db="EMBL/GenBank/DDBJ databases">
        <title>A Varibaculum cambriense genome reconstructed from a premature infant gut community with otherwise low bacterial novelty that shifts toward anaerobic metabolism during the third week of life.</title>
        <authorList>
            <person name="Brown C.T."/>
            <person name="Sharon I."/>
            <person name="Thomas B.C."/>
            <person name="Castelle C.J."/>
            <person name="Morowitz M.J."/>
            <person name="Banfield J.F."/>
        </authorList>
    </citation>
    <scope>NUCLEOTIDE SEQUENCE</scope>
</reference>
<proteinExistence type="predicted"/>
<evidence type="ECO:0000256" key="1">
    <source>
        <dbReference type="SAM" id="Phobius"/>
    </source>
</evidence>
<gene>
    <name evidence="2" type="ORF">Q604_UNBC12541G0001</name>
</gene>
<organism evidence="2">
    <name type="scientific">human gut metagenome</name>
    <dbReference type="NCBI Taxonomy" id="408170"/>
    <lineage>
        <taxon>unclassified sequences</taxon>
        <taxon>metagenomes</taxon>
        <taxon>organismal metagenomes</taxon>
    </lineage>
</organism>
<dbReference type="AlphaFoldDB" id="W1XU56"/>
<comment type="caution">
    <text evidence="2">The sequence shown here is derived from an EMBL/GenBank/DDBJ whole genome shotgun (WGS) entry which is preliminary data.</text>
</comment>
<evidence type="ECO:0000313" key="2">
    <source>
        <dbReference type="EMBL" id="ETJ33015.1"/>
    </source>
</evidence>